<dbReference type="AlphaFoldDB" id="A0A6B8KJV1"/>
<keyword evidence="3" id="KW-1185">Reference proteome</keyword>
<sequence>MSVESALAYIKRMHSDEEFRARMTALSDDEEASWAAMREEGFEFTLSEFKRGQEAYCRENDLIEK</sequence>
<dbReference type="InterPro" id="IPR022516">
    <property type="entry name" value="CHP03798_Ocin"/>
</dbReference>
<evidence type="ECO:0000259" key="1">
    <source>
        <dbReference type="Pfam" id="PF07862"/>
    </source>
</evidence>
<evidence type="ECO:0000313" key="2">
    <source>
        <dbReference type="EMBL" id="QGM46863.1"/>
    </source>
</evidence>
<evidence type="ECO:0000313" key="3">
    <source>
        <dbReference type="Proteomes" id="UP000309061"/>
    </source>
</evidence>
<name>A0A6B8KJV1_9HYPH</name>
<reference evidence="2 3" key="1">
    <citation type="submission" date="2019-11" db="EMBL/GenBank/DDBJ databases">
        <title>The genome sequence of Methylocystis heyeri.</title>
        <authorList>
            <person name="Oshkin I.Y."/>
            <person name="Miroshnikov K."/>
            <person name="Dedysh S.N."/>
        </authorList>
    </citation>
    <scope>NUCLEOTIDE SEQUENCE [LARGE SCALE GENOMIC DNA]</scope>
    <source>
        <strain evidence="2 3">H2</strain>
    </source>
</reference>
<gene>
    <name evidence="2" type="ORF">H2LOC_014820</name>
</gene>
<dbReference type="RefSeq" id="WP_136497752.1">
    <property type="nucleotide sequence ID" value="NZ_CP046052.1"/>
</dbReference>
<dbReference type="NCBIfam" id="TIGR03798">
    <property type="entry name" value="leader_Nif11"/>
    <property type="match status" value="1"/>
</dbReference>
<organism evidence="2 3">
    <name type="scientific">Methylocystis heyeri</name>
    <dbReference type="NCBI Taxonomy" id="391905"/>
    <lineage>
        <taxon>Bacteria</taxon>
        <taxon>Pseudomonadati</taxon>
        <taxon>Pseudomonadota</taxon>
        <taxon>Alphaproteobacteria</taxon>
        <taxon>Hyphomicrobiales</taxon>
        <taxon>Methylocystaceae</taxon>
        <taxon>Methylocystis</taxon>
    </lineage>
</organism>
<protein>
    <submittedName>
        <fullName evidence="2">Nif11-like leader peptide family natural product</fullName>
    </submittedName>
</protein>
<feature type="domain" description="Nif11" evidence="1">
    <location>
        <begin position="1"/>
        <end position="49"/>
    </location>
</feature>
<accession>A0A6B8KJV1</accession>
<dbReference type="Proteomes" id="UP000309061">
    <property type="component" value="Chromosome"/>
</dbReference>
<dbReference type="EMBL" id="CP046052">
    <property type="protein sequence ID" value="QGM46863.1"/>
    <property type="molecule type" value="Genomic_DNA"/>
</dbReference>
<dbReference type="KEGG" id="mhey:H2LOC_014820"/>
<dbReference type="OrthoDB" id="5461162at2"/>
<proteinExistence type="predicted"/>
<dbReference type="Pfam" id="PF07862">
    <property type="entry name" value="Nif11"/>
    <property type="match status" value="1"/>
</dbReference>
<dbReference type="InterPro" id="IPR012903">
    <property type="entry name" value="Nif11"/>
</dbReference>